<dbReference type="STRING" id="1036181.SAMN05421756_1262"/>
<accession>A0A1H9NVR4</accession>
<evidence type="ECO:0000256" key="1">
    <source>
        <dbReference type="ARBA" id="ARBA00006484"/>
    </source>
</evidence>
<dbReference type="PRINTS" id="PR00081">
    <property type="entry name" value="GDHRDH"/>
</dbReference>
<evidence type="ECO:0000256" key="3">
    <source>
        <dbReference type="RuleBase" id="RU000363"/>
    </source>
</evidence>
<dbReference type="SMART" id="SM00822">
    <property type="entry name" value="PKS_KR"/>
    <property type="match status" value="1"/>
</dbReference>
<evidence type="ECO:0000259" key="4">
    <source>
        <dbReference type="SMART" id="SM00822"/>
    </source>
</evidence>
<dbReference type="PANTHER" id="PTHR44196:SF1">
    <property type="entry name" value="DEHYDROGENASE_REDUCTASE SDR FAMILY MEMBER 7B"/>
    <property type="match status" value="1"/>
</dbReference>
<dbReference type="AlphaFoldDB" id="A0A1H9NVR4"/>
<dbReference type="RefSeq" id="WP_091187295.1">
    <property type="nucleotide sequence ID" value="NZ_FOFA01000026.1"/>
</dbReference>
<dbReference type="SUPFAM" id="SSF51735">
    <property type="entry name" value="NAD(P)-binding Rossmann-fold domains"/>
    <property type="match status" value="1"/>
</dbReference>
<dbReference type="Pfam" id="PF00106">
    <property type="entry name" value="adh_short"/>
    <property type="match status" value="1"/>
</dbReference>
<evidence type="ECO:0000313" key="5">
    <source>
        <dbReference type="EMBL" id="SER40022.1"/>
    </source>
</evidence>
<dbReference type="GO" id="GO:0016491">
    <property type="term" value="F:oxidoreductase activity"/>
    <property type="evidence" value="ECO:0007669"/>
    <property type="project" value="UniProtKB-KW"/>
</dbReference>
<evidence type="ECO:0000256" key="2">
    <source>
        <dbReference type="ARBA" id="ARBA00023002"/>
    </source>
</evidence>
<name>A0A1H9NVR4_9ACTN</name>
<organism evidence="5 6">
    <name type="scientific">Microlunatus flavus</name>
    <dbReference type="NCBI Taxonomy" id="1036181"/>
    <lineage>
        <taxon>Bacteria</taxon>
        <taxon>Bacillati</taxon>
        <taxon>Actinomycetota</taxon>
        <taxon>Actinomycetes</taxon>
        <taxon>Propionibacteriales</taxon>
        <taxon>Propionibacteriaceae</taxon>
        <taxon>Microlunatus</taxon>
    </lineage>
</organism>
<dbReference type="InterPro" id="IPR002347">
    <property type="entry name" value="SDR_fam"/>
</dbReference>
<dbReference type="PANTHER" id="PTHR44196">
    <property type="entry name" value="DEHYDROGENASE/REDUCTASE SDR FAMILY MEMBER 7B"/>
    <property type="match status" value="1"/>
</dbReference>
<dbReference type="InterPro" id="IPR036291">
    <property type="entry name" value="NAD(P)-bd_dom_sf"/>
</dbReference>
<gene>
    <name evidence="5" type="ORF">SAMN05421756_1262</name>
</gene>
<keyword evidence="6" id="KW-1185">Reference proteome</keyword>
<sequence>MRPYAFAGGTAVVTGAGSGIGEALARGLATRGSHLVLVDQHADRLERVADDLGREHPAVRVRTVVADLSDHDATVALGVRLATEHPETTLLVNNAGVALGGNLAELELAEVEWLLEVNLRAVVSLTHGLLPVLRSHPGSHVVVVSSIFGIFASPGQVPYVTAKFGVRGFAEALRHELAGRVGVTVVHPGGVATRIAEDARVGSGMDPRSFEVGRRRISRLLRIAPADAAEAILRAVERRRPRLLIGWVTARLPDLLVRAFPGSYGTLVGRLSGTRADPRRVPRA</sequence>
<keyword evidence="2" id="KW-0560">Oxidoreductase</keyword>
<dbReference type="OrthoDB" id="4690547at2"/>
<comment type="similarity">
    <text evidence="1 3">Belongs to the short-chain dehydrogenases/reductases (SDR) family.</text>
</comment>
<reference evidence="6" key="1">
    <citation type="submission" date="2016-10" db="EMBL/GenBank/DDBJ databases">
        <authorList>
            <person name="Varghese N."/>
            <person name="Submissions S."/>
        </authorList>
    </citation>
    <scope>NUCLEOTIDE SEQUENCE [LARGE SCALE GENOMIC DNA]</scope>
    <source>
        <strain evidence="6">CGMCC 4.6856</strain>
    </source>
</reference>
<feature type="domain" description="Ketoreductase" evidence="4">
    <location>
        <begin position="9"/>
        <end position="198"/>
    </location>
</feature>
<dbReference type="InterPro" id="IPR020904">
    <property type="entry name" value="Sc_DH/Rdtase_CS"/>
</dbReference>
<dbReference type="Proteomes" id="UP000198504">
    <property type="component" value="Unassembled WGS sequence"/>
</dbReference>
<proteinExistence type="inferred from homology"/>
<evidence type="ECO:0000313" key="6">
    <source>
        <dbReference type="Proteomes" id="UP000198504"/>
    </source>
</evidence>
<dbReference type="GO" id="GO:0016020">
    <property type="term" value="C:membrane"/>
    <property type="evidence" value="ECO:0007669"/>
    <property type="project" value="TreeGrafter"/>
</dbReference>
<protein>
    <submittedName>
        <fullName evidence="5">Short-chain dehydrogenase</fullName>
    </submittedName>
</protein>
<dbReference type="PROSITE" id="PS00061">
    <property type="entry name" value="ADH_SHORT"/>
    <property type="match status" value="1"/>
</dbReference>
<dbReference type="PRINTS" id="PR00080">
    <property type="entry name" value="SDRFAMILY"/>
</dbReference>
<dbReference type="InterPro" id="IPR057326">
    <property type="entry name" value="KR_dom"/>
</dbReference>
<dbReference type="EMBL" id="FOFA01000026">
    <property type="protein sequence ID" value="SER40022.1"/>
    <property type="molecule type" value="Genomic_DNA"/>
</dbReference>
<dbReference type="Gene3D" id="3.40.50.720">
    <property type="entry name" value="NAD(P)-binding Rossmann-like Domain"/>
    <property type="match status" value="1"/>
</dbReference>